<dbReference type="InterPro" id="IPR052163">
    <property type="entry name" value="DGC-Regulatory_Protein"/>
</dbReference>
<accession>A0A6J5E8Q5</accession>
<dbReference type="PANTHER" id="PTHR46663:SF2">
    <property type="entry name" value="GGDEF DOMAIN-CONTAINING PROTEIN"/>
    <property type="match status" value="1"/>
</dbReference>
<dbReference type="CDD" id="cd01949">
    <property type="entry name" value="GGDEF"/>
    <property type="match status" value="1"/>
</dbReference>
<dbReference type="SMART" id="SM00065">
    <property type="entry name" value="GAF"/>
    <property type="match status" value="1"/>
</dbReference>
<evidence type="ECO:0000259" key="1">
    <source>
        <dbReference type="PROSITE" id="PS50887"/>
    </source>
</evidence>
<dbReference type="SUPFAM" id="SSF55781">
    <property type="entry name" value="GAF domain-like"/>
    <property type="match status" value="1"/>
</dbReference>
<name>A0A6J5E8Q5_9BURK</name>
<feature type="domain" description="GGDEF" evidence="1">
    <location>
        <begin position="286"/>
        <end position="417"/>
    </location>
</feature>
<dbReference type="AlphaFoldDB" id="A0A6J5E8Q5"/>
<proteinExistence type="predicted"/>
<dbReference type="Pfam" id="PF13185">
    <property type="entry name" value="GAF_2"/>
    <property type="match status" value="1"/>
</dbReference>
<dbReference type="InterPro" id="IPR000160">
    <property type="entry name" value="GGDEF_dom"/>
</dbReference>
<dbReference type="InterPro" id="IPR043128">
    <property type="entry name" value="Rev_trsase/Diguanyl_cyclase"/>
</dbReference>
<organism evidence="2 3">
    <name type="scientific">Burkholderia puraquae</name>
    <dbReference type="NCBI Taxonomy" id="1904757"/>
    <lineage>
        <taxon>Bacteria</taxon>
        <taxon>Pseudomonadati</taxon>
        <taxon>Pseudomonadota</taxon>
        <taxon>Betaproteobacteria</taxon>
        <taxon>Burkholderiales</taxon>
        <taxon>Burkholderiaceae</taxon>
        <taxon>Burkholderia</taxon>
        <taxon>Burkholderia cepacia complex</taxon>
    </lineage>
</organism>
<dbReference type="InterPro" id="IPR003018">
    <property type="entry name" value="GAF"/>
</dbReference>
<dbReference type="Pfam" id="PF00990">
    <property type="entry name" value="GGDEF"/>
    <property type="match status" value="1"/>
</dbReference>
<protein>
    <recommendedName>
        <fullName evidence="1">GGDEF domain-containing protein</fullName>
    </recommendedName>
</protein>
<dbReference type="Proteomes" id="UP000494135">
    <property type="component" value="Unassembled WGS sequence"/>
</dbReference>
<dbReference type="SMART" id="SM00267">
    <property type="entry name" value="GGDEF"/>
    <property type="match status" value="1"/>
</dbReference>
<dbReference type="NCBIfam" id="TIGR00254">
    <property type="entry name" value="GGDEF"/>
    <property type="match status" value="1"/>
</dbReference>
<dbReference type="Gene3D" id="3.30.70.270">
    <property type="match status" value="1"/>
</dbReference>
<dbReference type="PANTHER" id="PTHR46663">
    <property type="entry name" value="DIGUANYLATE CYCLASE DGCT-RELATED"/>
    <property type="match status" value="1"/>
</dbReference>
<gene>
    <name evidence="2" type="ORF">LMG29660_04243</name>
</gene>
<evidence type="ECO:0000313" key="2">
    <source>
        <dbReference type="EMBL" id="CAB3761455.1"/>
    </source>
</evidence>
<dbReference type="InterPro" id="IPR029787">
    <property type="entry name" value="Nucleotide_cyclase"/>
</dbReference>
<dbReference type="Gene3D" id="3.30.450.40">
    <property type="match status" value="1"/>
</dbReference>
<dbReference type="PROSITE" id="PS50887">
    <property type="entry name" value="GGDEF"/>
    <property type="match status" value="1"/>
</dbReference>
<dbReference type="EMBL" id="CADIKG010000011">
    <property type="protein sequence ID" value="CAB3761455.1"/>
    <property type="molecule type" value="Genomic_DNA"/>
</dbReference>
<dbReference type="InterPro" id="IPR029016">
    <property type="entry name" value="GAF-like_dom_sf"/>
</dbReference>
<reference evidence="2 3" key="1">
    <citation type="submission" date="2020-04" db="EMBL/GenBank/DDBJ databases">
        <authorList>
            <person name="De Canck E."/>
        </authorList>
    </citation>
    <scope>NUCLEOTIDE SEQUENCE [LARGE SCALE GENOMIC DNA]</scope>
    <source>
        <strain evidence="2 3">LMG 29660</strain>
    </source>
</reference>
<evidence type="ECO:0000313" key="3">
    <source>
        <dbReference type="Proteomes" id="UP000494135"/>
    </source>
</evidence>
<sequence>MKRKKPQSGRKCCARGTNGKNCAVVGRQAARHTAGAVRLAGGGPLQTAPALNALPRGGAYATAIPRRQTGFLSRKTDLNQIVDTATPSPDTLLRIIAAQTEIAKLGLDLGSVMAYVAEQVPQLTGASAAAVEFAEGDDMVYRAASGTAAGMLGLRLRRSGSLSGLCVQQGELLHCTDSETDPRVDRDACRRVGLRSMLVMPLTHADTTVGVLKVMSPEVDGFSHADAGTLRLTADLIAAAMFHAARNEANELYLRATHDALTGLPNRALFYDRLRQSMHTTLRANGRLGILNIDMDGLKPINDGFGHRAGDAALREIATRMQGAVRRSDTVARIGGDEFAVILPNIGNRDDAHAQSTRLARQVGEPFEFEGHPLRLGVSVGIALLPDDGTDMNALIERADQAMYEVKRTRSQRTAHA</sequence>
<dbReference type="SUPFAM" id="SSF55073">
    <property type="entry name" value="Nucleotide cyclase"/>
    <property type="match status" value="1"/>
</dbReference>